<dbReference type="InterPro" id="IPR051292">
    <property type="entry name" value="Xyl/GlcA_transferase"/>
</dbReference>
<comment type="subcellular location">
    <subcellularLocation>
        <location evidence="1">Membrane</location>
        <topology evidence="1">Single-pass type II membrane protein</topology>
    </subcellularLocation>
</comment>
<evidence type="ECO:0000313" key="7">
    <source>
        <dbReference type="EMBL" id="KZP29993.1"/>
    </source>
</evidence>
<dbReference type="STRING" id="436010.A0A166SYX3"/>
<accession>A0A166SYX3</accession>
<dbReference type="PANTHER" id="PTHR12270">
    <property type="entry name" value="GLYCOSYLTRANSFERASE-RELATED"/>
    <property type="match status" value="1"/>
</dbReference>
<evidence type="ECO:0000256" key="4">
    <source>
        <dbReference type="ARBA" id="ARBA00022989"/>
    </source>
</evidence>
<evidence type="ECO:0000256" key="3">
    <source>
        <dbReference type="ARBA" id="ARBA00022968"/>
    </source>
</evidence>
<dbReference type="AlphaFoldDB" id="A0A166SYX3"/>
<evidence type="ECO:0000256" key="6">
    <source>
        <dbReference type="ARBA" id="ARBA00023180"/>
    </source>
</evidence>
<keyword evidence="8" id="KW-1185">Reference proteome</keyword>
<protein>
    <submittedName>
        <fullName evidence="7">Glycosyltransferase family 8 protein</fullName>
    </submittedName>
</protein>
<evidence type="ECO:0000313" key="8">
    <source>
        <dbReference type="Proteomes" id="UP000076532"/>
    </source>
</evidence>
<dbReference type="GO" id="GO:0015020">
    <property type="term" value="F:glucuronosyltransferase activity"/>
    <property type="evidence" value="ECO:0007669"/>
    <property type="project" value="TreeGrafter"/>
</dbReference>
<dbReference type="SUPFAM" id="SSF53448">
    <property type="entry name" value="Nucleotide-diphospho-sugar transferases"/>
    <property type="match status" value="1"/>
</dbReference>
<keyword evidence="3" id="KW-0735">Signal-anchor</keyword>
<proteinExistence type="predicted"/>
<keyword evidence="2" id="KW-0812">Transmembrane</keyword>
<keyword evidence="4" id="KW-1133">Transmembrane helix</keyword>
<evidence type="ECO:0000256" key="1">
    <source>
        <dbReference type="ARBA" id="ARBA00004606"/>
    </source>
</evidence>
<dbReference type="PANTHER" id="PTHR12270:SF25">
    <property type="entry name" value="GLYCOSYLTRANSFERASE-LIKE PROTEIN LARGE"/>
    <property type="match status" value="1"/>
</dbReference>
<organism evidence="7 8">
    <name type="scientific">Athelia psychrophila</name>
    <dbReference type="NCBI Taxonomy" id="1759441"/>
    <lineage>
        <taxon>Eukaryota</taxon>
        <taxon>Fungi</taxon>
        <taxon>Dikarya</taxon>
        <taxon>Basidiomycota</taxon>
        <taxon>Agaricomycotina</taxon>
        <taxon>Agaricomycetes</taxon>
        <taxon>Agaricomycetidae</taxon>
        <taxon>Atheliales</taxon>
        <taxon>Atheliaceae</taxon>
        <taxon>Athelia</taxon>
    </lineage>
</organism>
<name>A0A166SYX3_9AGAM</name>
<keyword evidence="5" id="KW-0472">Membrane</keyword>
<dbReference type="Gene3D" id="3.90.550.10">
    <property type="entry name" value="Spore Coat Polysaccharide Biosynthesis Protein SpsA, Chain A"/>
    <property type="match status" value="1"/>
</dbReference>
<dbReference type="EMBL" id="KV417496">
    <property type="protein sequence ID" value="KZP29993.1"/>
    <property type="molecule type" value="Genomic_DNA"/>
</dbReference>
<evidence type="ECO:0000256" key="5">
    <source>
        <dbReference type="ARBA" id="ARBA00023136"/>
    </source>
</evidence>
<keyword evidence="6" id="KW-0325">Glycoprotein</keyword>
<dbReference type="InterPro" id="IPR029044">
    <property type="entry name" value="Nucleotide-diphossugar_trans"/>
</dbReference>
<reference evidence="7 8" key="1">
    <citation type="journal article" date="2016" name="Mol. Biol. Evol.">
        <title>Comparative Genomics of Early-Diverging Mushroom-Forming Fungi Provides Insights into the Origins of Lignocellulose Decay Capabilities.</title>
        <authorList>
            <person name="Nagy L.G."/>
            <person name="Riley R."/>
            <person name="Tritt A."/>
            <person name="Adam C."/>
            <person name="Daum C."/>
            <person name="Floudas D."/>
            <person name="Sun H."/>
            <person name="Yadav J.S."/>
            <person name="Pangilinan J."/>
            <person name="Larsson K.H."/>
            <person name="Matsuura K."/>
            <person name="Barry K."/>
            <person name="Labutti K."/>
            <person name="Kuo R."/>
            <person name="Ohm R.A."/>
            <person name="Bhattacharya S.S."/>
            <person name="Shirouzu T."/>
            <person name="Yoshinaga Y."/>
            <person name="Martin F.M."/>
            <person name="Grigoriev I.V."/>
            <person name="Hibbett D.S."/>
        </authorList>
    </citation>
    <scope>NUCLEOTIDE SEQUENCE [LARGE SCALE GENOMIC DNA]</scope>
    <source>
        <strain evidence="7 8">CBS 109695</strain>
    </source>
</reference>
<dbReference type="GO" id="GO:0035269">
    <property type="term" value="P:protein O-linked glycosylation via mannose"/>
    <property type="evidence" value="ECO:0007669"/>
    <property type="project" value="TreeGrafter"/>
</dbReference>
<evidence type="ECO:0000256" key="2">
    <source>
        <dbReference type="ARBA" id="ARBA00022692"/>
    </source>
</evidence>
<gene>
    <name evidence="7" type="ORF">FIBSPDRAFT_1038673</name>
</gene>
<dbReference type="GO" id="GO:0016020">
    <property type="term" value="C:membrane"/>
    <property type="evidence" value="ECO:0007669"/>
    <property type="project" value="UniProtKB-SubCell"/>
</dbReference>
<sequence length="361" mass="40714">MISADSASEGAILLKTILMYNSKTTHVHIICDDSAQNYLEARLSLVTRPANDIHIHFYHLTQDKIAARLLREGSIGTSHSAGAYGLMKLFIHEILPPSVERAIYVDTDAFFISDPSHLWDLFNEMDPDIAISMPSHPEQNAAVWNGASNICSCIMLLNLGRLRDLRLMDSSAYREDPSGPIALSPPTFVAMYGVPGESGHYEDVHLGDQGYFWAIVKHRPDIFAHLGYDWEISSCLLDMYNTSLGYDDVTEKDEFYSQMHLWDTPQADVGAVLPKLLHFNCLDGTPRYYEWEGWSDPTHALTQRWHSAVQYHVGVKWIWLNKRPKGSAGATLSMATTHDVTFADEIFASRRMQSGWVDQGY</sequence>
<dbReference type="Proteomes" id="UP000076532">
    <property type="component" value="Unassembled WGS sequence"/>
</dbReference>
<dbReference type="OrthoDB" id="411524at2759"/>
<dbReference type="GO" id="GO:0042285">
    <property type="term" value="F:xylosyltransferase activity"/>
    <property type="evidence" value="ECO:0007669"/>
    <property type="project" value="TreeGrafter"/>
</dbReference>